<dbReference type="InterPro" id="IPR027417">
    <property type="entry name" value="P-loop_NTPase"/>
</dbReference>
<dbReference type="InterPro" id="IPR003593">
    <property type="entry name" value="AAA+_ATPase"/>
</dbReference>
<dbReference type="Gene3D" id="3.40.50.300">
    <property type="entry name" value="P-loop containing nucleotide triphosphate hydrolases"/>
    <property type="match status" value="1"/>
</dbReference>
<organism evidence="4">
    <name type="scientific">Trepomonas sp. PC1</name>
    <dbReference type="NCBI Taxonomy" id="1076344"/>
    <lineage>
        <taxon>Eukaryota</taxon>
        <taxon>Metamonada</taxon>
        <taxon>Diplomonadida</taxon>
        <taxon>Hexamitidae</taxon>
        <taxon>Hexamitinae</taxon>
        <taxon>Trepomonas</taxon>
    </lineage>
</organism>
<dbReference type="GO" id="GO:0007033">
    <property type="term" value="P:vacuole organization"/>
    <property type="evidence" value="ECO:0007669"/>
    <property type="project" value="TreeGrafter"/>
</dbReference>
<feature type="non-terminal residue" evidence="4">
    <location>
        <position position="1"/>
    </location>
</feature>
<feature type="domain" description="AAA+ ATPase" evidence="3">
    <location>
        <begin position="47"/>
        <end position="176"/>
    </location>
</feature>
<protein>
    <submittedName>
        <fullName evidence="4">Topoisomerase II</fullName>
    </submittedName>
</protein>
<dbReference type="InterPro" id="IPR041569">
    <property type="entry name" value="AAA_lid_3"/>
</dbReference>
<dbReference type="EMBL" id="GDID01002692">
    <property type="protein sequence ID" value="JAP93914.1"/>
    <property type="molecule type" value="Transcribed_RNA"/>
</dbReference>
<dbReference type="Pfam" id="PF00004">
    <property type="entry name" value="AAA"/>
    <property type="match status" value="1"/>
</dbReference>
<keyword evidence="4" id="KW-0413">Isomerase</keyword>
<dbReference type="GO" id="GO:0016197">
    <property type="term" value="P:endosomal transport"/>
    <property type="evidence" value="ECO:0007669"/>
    <property type="project" value="TreeGrafter"/>
</dbReference>
<dbReference type="PANTHER" id="PTHR23074">
    <property type="entry name" value="AAA DOMAIN-CONTAINING"/>
    <property type="match status" value="1"/>
</dbReference>
<reference evidence="4" key="1">
    <citation type="submission" date="2015-07" db="EMBL/GenBank/DDBJ databases">
        <title>Adaptation to a free-living lifestyle via gene acquisitions in the diplomonad Trepomonas sp. PC1.</title>
        <authorList>
            <person name="Xu F."/>
            <person name="Jerlstrom-Hultqvist J."/>
            <person name="Kolisko M."/>
            <person name="Simpson A.G.B."/>
            <person name="Roger A.J."/>
            <person name="Svard S.G."/>
            <person name="Andersson J.O."/>
        </authorList>
    </citation>
    <scope>NUCLEOTIDE SEQUENCE</scope>
    <source>
        <strain evidence="4">PC1</strain>
    </source>
</reference>
<name>A0A146KDB3_9EUKA</name>
<dbReference type="Pfam" id="PF17862">
    <property type="entry name" value="AAA_lid_3"/>
    <property type="match status" value="1"/>
</dbReference>
<sequence>KQKPNDYIRELITQFKYTYNLSFDDVVGLDQAKQALMSSVPSDDQQSFKSILLYGLPGVGKTFLAKSFAHECQCTFFSLFASDLVSKYYGEAEKLIQSLFEAAKAEEKSVVFIDEIDSLVSERQTEQFGRLKTELYFQMQNLSQNILVIAATNIPWTIDYRFLRCFQLKIHIPLSDSIQRLLIAVKNLKEKKNNISPQQLETLANQTEGYTASDVVVVIKDAAFQPIRELQQATHFKINAQGLYAMSDQNNPCSIRCNLMEIQPELLDIPVMTFKHIMTSLQRVKKSVTQNDIDKIQSFRMKYE</sequence>
<dbReference type="GO" id="GO:0005524">
    <property type="term" value="F:ATP binding"/>
    <property type="evidence" value="ECO:0007669"/>
    <property type="project" value="UniProtKB-KW"/>
</dbReference>
<dbReference type="InterPro" id="IPR003959">
    <property type="entry name" value="ATPase_AAA_core"/>
</dbReference>
<proteinExistence type="predicted"/>
<dbReference type="InterPro" id="IPR015415">
    <property type="entry name" value="Spast_Vps4_C"/>
</dbReference>
<dbReference type="Pfam" id="PF09336">
    <property type="entry name" value="Vps4_C"/>
    <property type="match status" value="1"/>
</dbReference>
<dbReference type="GO" id="GO:0016853">
    <property type="term" value="F:isomerase activity"/>
    <property type="evidence" value="ECO:0007669"/>
    <property type="project" value="UniProtKB-KW"/>
</dbReference>
<keyword evidence="2" id="KW-0067">ATP-binding</keyword>
<evidence type="ECO:0000256" key="2">
    <source>
        <dbReference type="ARBA" id="ARBA00022840"/>
    </source>
</evidence>
<dbReference type="SUPFAM" id="SSF52540">
    <property type="entry name" value="P-loop containing nucleoside triphosphate hydrolases"/>
    <property type="match status" value="1"/>
</dbReference>
<dbReference type="AlphaFoldDB" id="A0A146KDB3"/>
<accession>A0A146KDB3</accession>
<dbReference type="GO" id="GO:0016887">
    <property type="term" value="F:ATP hydrolysis activity"/>
    <property type="evidence" value="ECO:0007669"/>
    <property type="project" value="InterPro"/>
</dbReference>
<dbReference type="SMART" id="SM00382">
    <property type="entry name" value="AAA"/>
    <property type="match status" value="1"/>
</dbReference>
<evidence type="ECO:0000259" key="3">
    <source>
        <dbReference type="SMART" id="SM00382"/>
    </source>
</evidence>
<dbReference type="PANTHER" id="PTHR23074:SF83">
    <property type="entry name" value="VACUOLAR PROTEIN SORTING-ASSOCIATED PROTEIN 4A"/>
    <property type="match status" value="1"/>
</dbReference>
<keyword evidence="1" id="KW-0547">Nucleotide-binding</keyword>
<evidence type="ECO:0000256" key="1">
    <source>
        <dbReference type="ARBA" id="ARBA00022741"/>
    </source>
</evidence>
<dbReference type="InterPro" id="IPR050304">
    <property type="entry name" value="MT-severing_AAA_ATPase"/>
</dbReference>
<gene>
    <name evidence="4" type="ORF">TPC1_13610</name>
</gene>
<evidence type="ECO:0000313" key="4">
    <source>
        <dbReference type="EMBL" id="JAP93914.1"/>
    </source>
</evidence>
<dbReference type="Gene3D" id="1.10.8.60">
    <property type="match status" value="1"/>
</dbReference>